<keyword evidence="6" id="KW-0552">Olfaction</keyword>
<feature type="domain" description="G-protein coupled receptors family 1 profile" evidence="13">
    <location>
        <begin position="39"/>
        <end position="288"/>
    </location>
</feature>
<dbReference type="Gene3D" id="1.20.1070.10">
    <property type="entry name" value="Rhodopsin 7-helix transmembrane proteins"/>
    <property type="match status" value="1"/>
</dbReference>
<feature type="transmembrane region" description="Helical" evidence="12">
    <location>
        <begin position="240"/>
        <end position="258"/>
    </location>
</feature>
<dbReference type="CDD" id="cd15227">
    <property type="entry name" value="7tmA_OR14-like"/>
    <property type="match status" value="1"/>
</dbReference>
<evidence type="ECO:0000256" key="4">
    <source>
        <dbReference type="ARBA" id="ARBA00022606"/>
    </source>
</evidence>
<feature type="transmembrane region" description="Helical" evidence="12">
    <location>
        <begin position="198"/>
        <end position="219"/>
    </location>
</feature>
<evidence type="ECO:0000256" key="8">
    <source>
        <dbReference type="ARBA" id="ARBA00023040"/>
    </source>
</evidence>
<evidence type="ECO:0000313" key="15">
    <source>
        <dbReference type="Proteomes" id="UP000694403"/>
    </source>
</evidence>
<dbReference type="PRINTS" id="PR00245">
    <property type="entry name" value="OLFACTORYR"/>
</dbReference>
<feature type="transmembrane region" description="Helical" evidence="12">
    <location>
        <begin position="138"/>
        <end position="156"/>
    </location>
</feature>
<dbReference type="InterPro" id="IPR050516">
    <property type="entry name" value="Olfactory_GPCR"/>
</dbReference>
<comment type="function">
    <text evidence="1">Odorant receptor.</text>
</comment>
<name>A0A8C3T4U0_CHESE</name>
<keyword evidence="9 12" id="KW-0472">Membrane</keyword>
<evidence type="ECO:0000259" key="13">
    <source>
        <dbReference type="PROSITE" id="PS50262"/>
    </source>
</evidence>
<dbReference type="AlphaFoldDB" id="A0A8C3T4U0"/>
<keyword evidence="11" id="KW-0807">Transducer</keyword>
<accession>A0A8C3T4U0</accession>
<feature type="transmembrane region" description="Helical" evidence="12">
    <location>
        <begin position="270"/>
        <end position="288"/>
    </location>
</feature>
<evidence type="ECO:0000256" key="1">
    <source>
        <dbReference type="ARBA" id="ARBA00002936"/>
    </source>
</evidence>
<keyword evidence="3" id="KW-1003">Cell membrane</keyword>
<dbReference type="SUPFAM" id="SSF81321">
    <property type="entry name" value="Family A G protein-coupled receptor-like"/>
    <property type="match status" value="1"/>
</dbReference>
<comment type="subcellular location">
    <subcellularLocation>
        <location evidence="2">Cell membrane</location>
        <topology evidence="2">Multi-pass membrane protein</topology>
    </subcellularLocation>
</comment>
<evidence type="ECO:0000256" key="7">
    <source>
        <dbReference type="ARBA" id="ARBA00022989"/>
    </source>
</evidence>
<evidence type="ECO:0000256" key="10">
    <source>
        <dbReference type="ARBA" id="ARBA00023170"/>
    </source>
</evidence>
<dbReference type="FunFam" id="1.20.1070.10:FF:000037">
    <property type="entry name" value="Olfactory receptor"/>
    <property type="match status" value="1"/>
</dbReference>
<keyword evidence="7 12" id="KW-1133">Transmembrane helix</keyword>
<evidence type="ECO:0000313" key="14">
    <source>
        <dbReference type="Ensembl" id="ENSCSRP00000023204.1"/>
    </source>
</evidence>
<keyword evidence="10" id="KW-0675">Receptor</keyword>
<evidence type="ECO:0000256" key="12">
    <source>
        <dbReference type="SAM" id="Phobius"/>
    </source>
</evidence>
<dbReference type="PROSITE" id="PS50262">
    <property type="entry name" value="G_PROTEIN_RECEP_F1_2"/>
    <property type="match status" value="1"/>
</dbReference>
<reference evidence="14" key="1">
    <citation type="submission" date="2025-08" db="UniProtKB">
        <authorList>
            <consortium name="Ensembl"/>
        </authorList>
    </citation>
    <scope>IDENTIFICATION</scope>
</reference>
<evidence type="ECO:0000256" key="9">
    <source>
        <dbReference type="ARBA" id="ARBA00023136"/>
    </source>
</evidence>
<organism evidence="14 15">
    <name type="scientific">Chelydra serpentina</name>
    <name type="common">Snapping turtle</name>
    <name type="synonym">Testudo serpentina</name>
    <dbReference type="NCBI Taxonomy" id="8475"/>
    <lineage>
        <taxon>Eukaryota</taxon>
        <taxon>Metazoa</taxon>
        <taxon>Chordata</taxon>
        <taxon>Craniata</taxon>
        <taxon>Vertebrata</taxon>
        <taxon>Euteleostomi</taxon>
        <taxon>Archelosauria</taxon>
        <taxon>Testudinata</taxon>
        <taxon>Testudines</taxon>
        <taxon>Cryptodira</taxon>
        <taxon>Durocryptodira</taxon>
        <taxon>Americhelydia</taxon>
        <taxon>Chelydroidea</taxon>
        <taxon>Chelydridae</taxon>
        <taxon>Chelydra</taxon>
    </lineage>
</organism>
<dbReference type="InterPro" id="IPR000276">
    <property type="entry name" value="GPCR_Rhodpsn"/>
</dbReference>
<dbReference type="PANTHER" id="PTHR26452">
    <property type="entry name" value="OLFACTORY RECEPTOR"/>
    <property type="match status" value="1"/>
</dbReference>
<dbReference type="GO" id="GO:0004984">
    <property type="term" value="F:olfactory receptor activity"/>
    <property type="evidence" value="ECO:0007669"/>
    <property type="project" value="InterPro"/>
</dbReference>
<keyword evidence="15" id="KW-1185">Reference proteome</keyword>
<dbReference type="InterPro" id="IPR017452">
    <property type="entry name" value="GPCR_Rhodpsn_7TM"/>
</dbReference>
<evidence type="ECO:0000256" key="2">
    <source>
        <dbReference type="ARBA" id="ARBA00004651"/>
    </source>
</evidence>
<feature type="transmembrane region" description="Helical" evidence="12">
    <location>
        <begin position="96"/>
        <end position="118"/>
    </location>
</feature>
<reference evidence="14" key="2">
    <citation type="submission" date="2025-09" db="UniProtKB">
        <authorList>
            <consortium name="Ensembl"/>
        </authorList>
    </citation>
    <scope>IDENTIFICATION</scope>
</reference>
<dbReference type="Ensembl" id="ENSCSRT00000024216.1">
    <property type="protein sequence ID" value="ENSCSRP00000023204.1"/>
    <property type="gene ID" value="ENSCSRG00000017450.1"/>
</dbReference>
<dbReference type="GO" id="GO:0004930">
    <property type="term" value="F:G protein-coupled receptor activity"/>
    <property type="evidence" value="ECO:0007669"/>
    <property type="project" value="UniProtKB-KW"/>
</dbReference>
<proteinExistence type="predicted"/>
<evidence type="ECO:0000256" key="6">
    <source>
        <dbReference type="ARBA" id="ARBA00022725"/>
    </source>
</evidence>
<dbReference type="Proteomes" id="UP000694403">
    <property type="component" value="Unplaced"/>
</dbReference>
<feature type="transmembrane region" description="Helical" evidence="12">
    <location>
        <begin position="56"/>
        <end position="76"/>
    </location>
</feature>
<keyword evidence="8" id="KW-0297">G-protein coupled receptor</keyword>
<evidence type="ECO:0000256" key="3">
    <source>
        <dbReference type="ARBA" id="ARBA00022475"/>
    </source>
</evidence>
<dbReference type="Pfam" id="PF13853">
    <property type="entry name" value="7tm_4"/>
    <property type="match status" value="1"/>
</dbReference>
<evidence type="ECO:0000256" key="5">
    <source>
        <dbReference type="ARBA" id="ARBA00022692"/>
    </source>
</evidence>
<dbReference type="GO" id="GO:0005886">
    <property type="term" value="C:plasma membrane"/>
    <property type="evidence" value="ECO:0007669"/>
    <property type="project" value="UniProtKB-SubCell"/>
</dbReference>
<keyword evidence="5 12" id="KW-0812">Transmembrane</keyword>
<protein>
    <recommendedName>
        <fullName evidence="13">G-protein coupled receptors family 1 profile domain-containing protein</fullName>
    </recommendedName>
</protein>
<sequence length="311" mass="34908">MSNLTTVTDFLLLGFSDIRELQIMHFVMFLVLYLAGLIGNLLILSAIVLDHHLHTPMYFFLVNLSIIDLGSISVTIPKSMVNSLMNTRVISYPACVTQVFLFLVFTAADLALLTIMAYDRQVAICQPLHYERVMNRRACVQVAASAWITAIVYSALHTGNTFRLPFCQSNVINQFFCEIPQLLKLTCSDSYLSEVGAIAFSAFLGFHCFVFIIVSYFQIFKAVLRIPSEQGRHKAFSTCLPHLTVVSLFLSTGFFAYLKPASSSASGLDLMVGVLYSLLPPVINPIIYSMRNKEIKAALNKLIIWRFFLKN</sequence>
<dbReference type="PRINTS" id="PR00237">
    <property type="entry name" value="GPCRRHODOPSN"/>
</dbReference>
<evidence type="ECO:0000256" key="11">
    <source>
        <dbReference type="ARBA" id="ARBA00023224"/>
    </source>
</evidence>
<keyword evidence="4" id="KW-0716">Sensory transduction</keyword>
<feature type="transmembrane region" description="Helical" evidence="12">
    <location>
        <begin position="23"/>
        <end position="49"/>
    </location>
</feature>
<dbReference type="InterPro" id="IPR000725">
    <property type="entry name" value="Olfact_rcpt"/>
</dbReference>